<gene>
    <name evidence="1" type="ORF">ACFP3T_05700</name>
</gene>
<evidence type="ECO:0000313" key="2">
    <source>
        <dbReference type="Proteomes" id="UP001596253"/>
    </source>
</evidence>
<protein>
    <recommendedName>
        <fullName evidence="3">D-alanyl-D-alanine carboxypeptidase</fullName>
    </recommendedName>
</protein>
<comment type="caution">
    <text evidence="1">The sequence shown here is derived from an EMBL/GenBank/DDBJ whole genome shotgun (WGS) entry which is preliminary data.</text>
</comment>
<reference evidence="2" key="1">
    <citation type="journal article" date="2019" name="Int. J. Syst. Evol. Microbiol.">
        <title>The Global Catalogue of Microorganisms (GCM) 10K type strain sequencing project: providing services to taxonomists for standard genome sequencing and annotation.</title>
        <authorList>
            <consortium name="The Broad Institute Genomics Platform"/>
            <consortium name="The Broad Institute Genome Sequencing Center for Infectious Disease"/>
            <person name="Wu L."/>
            <person name="Ma J."/>
        </authorList>
    </citation>
    <scope>NUCLEOTIDE SEQUENCE [LARGE SCALE GENOMIC DNA]</scope>
    <source>
        <strain evidence="2">CCM 8932</strain>
    </source>
</reference>
<accession>A0ABW1R5L9</accession>
<organism evidence="1 2">
    <name type="scientific">Lactiplantibacillus dongliensis</name>
    <dbReference type="NCBI Taxonomy" id="2559919"/>
    <lineage>
        <taxon>Bacteria</taxon>
        <taxon>Bacillati</taxon>
        <taxon>Bacillota</taxon>
        <taxon>Bacilli</taxon>
        <taxon>Lactobacillales</taxon>
        <taxon>Lactobacillaceae</taxon>
        <taxon>Lactiplantibacillus</taxon>
    </lineage>
</organism>
<evidence type="ECO:0000313" key="1">
    <source>
        <dbReference type="EMBL" id="MFC6164162.1"/>
    </source>
</evidence>
<name>A0ABW1R5L9_9LACO</name>
<evidence type="ECO:0008006" key="3">
    <source>
        <dbReference type="Google" id="ProtNLM"/>
    </source>
</evidence>
<sequence>MRKVQCLGLTVSVLSFLTVIIIPYKIASANNHFSHYTELRNDGSKRNVETNGKYGLFTKPGTERGAKQVLSKNILKVMGTYSQSDRDYYYSHALNNHKYKGSRYYFRVYGYKKATNGAIYYRVVTMNGAYRGYIYGGHNLTKFGGGIRSAQTTKKLRNGLDVGPYYLSYTSLLKFPQYTQYGKNSEVATIDGEHGKDPFRLGKSYTLQRTREGEKFVYLNDLMHPKIKGWTQSISTDYQE</sequence>
<keyword evidence="2" id="KW-1185">Reference proteome</keyword>
<dbReference type="EMBL" id="JBHSSD010000026">
    <property type="protein sequence ID" value="MFC6164162.1"/>
    <property type="molecule type" value="Genomic_DNA"/>
</dbReference>
<dbReference type="RefSeq" id="WP_137640367.1">
    <property type="nucleotide sequence ID" value="NZ_BJDK01000019.1"/>
</dbReference>
<proteinExistence type="predicted"/>
<dbReference type="Proteomes" id="UP001596253">
    <property type="component" value="Unassembled WGS sequence"/>
</dbReference>